<evidence type="ECO:0000256" key="1">
    <source>
        <dbReference type="ARBA" id="ARBA00023002"/>
    </source>
</evidence>
<dbReference type="SUPFAM" id="SSF51430">
    <property type="entry name" value="NAD(P)-linked oxidoreductase"/>
    <property type="match status" value="1"/>
</dbReference>
<dbReference type="CDD" id="cd19082">
    <property type="entry name" value="AKR_AKR10A1_2"/>
    <property type="match status" value="1"/>
</dbReference>
<gene>
    <name evidence="3" type="primary">yhdN_1</name>
    <name evidence="3" type="ORF">SK3146_00308</name>
</gene>
<dbReference type="EMBL" id="CP027059">
    <property type="protein sequence ID" value="UQZ81152.1"/>
    <property type="molecule type" value="Genomic_DNA"/>
</dbReference>
<organism evidence="3 4">
    <name type="scientific">Paenibacillus konkukensis</name>
    <dbReference type="NCBI Taxonomy" id="2020716"/>
    <lineage>
        <taxon>Bacteria</taxon>
        <taxon>Bacillati</taxon>
        <taxon>Bacillota</taxon>
        <taxon>Bacilli</taxon>
        <taxon>Bacillales</taxon>
        <taxon>Paenibacillaceae</taxon>
        <taxon>Paenibacillus</taxon>
    </lineage>
</organism>
<dbReference type="RefSeq" id="WP_249863405.1">
    <property type="nucleotide sequence ID" value="NZ_CP027059.1"/>
</dbReference>
<dbReference type="InterPro" id="IPR050523">
    <property type="entry name" value="AKR_Detox_Biosynth"/>
</dbReference>
<dbReference type="Proteomes" id="UP001057134">
    <property type="component" value="Chromosome"/>
</dbReference>
<sequence>MRIKRIPNTELSPSVLCLGTSHFGDTVDRDTSFELMDRFLEQGGSFLDTAKVYGDWVPGERSLSEKTIGQWLTSRKARSRVVLATKGAHPHLKTMQVPRLNREDIIADVEESLRHLQTDYIDLYWLHRDDRERSVEDIMETMNDLVRQGKIRCFGCSNWRSDRIEAAQQAAMRHGLQGFAASQIKWSLASYPAGNDPTMVAMDEKELLYHERSDLPAVPYNSQAAGFFSGRYRSADLLQAGADAVKTHKLASAANIGKLKLVEETALRLSLTMTQVALGYLLSREFPVFPIIGCKTAEQLASSCAAGALDDTVLAELRNIRFHP</sequence>
<dbReference type="PANTHER" id="PTHR43364:SF4">
    <property type="entry name" value="NAD(P)-LINKED OXIDOREDUCTASE SUPERFAMILY PROTEIN"/>
    <property type="match status" value="1"/>
</dbReference>
<keyword evidence="1 3" id="KW-0560">Oxidoreductase</keyword>
<dbReference type="Gene3D" id="3.20.20.100">
    <property type="entry name" value="NADP-dependent oxidoreductase domain"/>
    <property type="match status" value="1"/>
</dbReference>
<evidence type="ECO:0000313" key="4">
    <source>
        <dbReference type="Proteomes" id="UP001057134"/>
    </source>
</evidence>
<dbReference type="PANTHER" id="PTHR43364">
    <property type="entry name" value="NADH-SPECIFIC METHYLGLYOXAL REDUCTASE-RELATED"/>
    <property type="match status" value="1"/>
</dbReference>
<reference evidence="3" key="2">
    <citation type="journal article" date="2021" name="J Anim Sci Technol">
        <title>Complete genome sequence of Paenibacillus konkukensis sp. nov. SK3146 as a potential probiotic strain.</title>
        <authorList>
            <person name="Jung H.I."/>
            <person name="Park S."/>
            <person name="Niu K.M."/>
            <person name="Lee S.W."/>
            <person name="Kothari D."/>
            <person name="Yi K.J."/>
            <person name="Kim S.K."/>
        </authorList>
    </citation>
    <scope>NUCLEOTIDE SEQUENCE</scope>
    <source>
        <strain evidence="3">SK3146</strain>
    </source>
</reference>
<dbReference type="InterPro" id="IPR023210">
    <property type="entry name" value="NADP_OxRdtase_dom"/>
</dbReference>
<evidence type="ECO:0000313" key="3">
    <source>
        <dbReference type="EMBL" id="UQZ81152.1"/>
    </source>
</evidence>
<feature type="domain" description="NADP-dependent oxidoreductase" evidence="2">
    <location>
        <begin position="16"/>
        <end position="320"/>
    </location>
</feature>
<proteinExistence type="predicted"/>
<protein>
    <submittedName>
        <fullName evidence="3">General stress protein 69</fullName>
        <ecNumber evidence="3">1.1.1.-</ecNumber>
    </submittedName>
</protein>
<dbReference type="Pfam" id="PF00248">
    <property type="entry name" value="Aldo_ket_red"/>
    <property type="match status" value="1"/>
</dbReference>
<reference evidence="3" key="1">
    <citation type="submission" date="2018-02" db="EMBL/GenBank/DDBJ databases">
        <authorList>
            <person name="Kim S.-K."/>
            <person name="Jung H.-I."/>
            <person name="Lee S.-W."/>
        </authorList>
    </citation>
    <scope>NUCLEOTIDE SEQUENCE</scope>
    <source>
        <strain evidence="3">SK3146</strain>
    </source>
</reference>
<dbReference type="GO" id="GO:0016491">
    <property type="term" value="F:oxidoreductase activity"/>
    <property type="evidence" value="ECO:0007669"/>
    <property type="project" value="UniProtKB-KW"/>
</dbReference>
<keyword evidence="4" id="KW-1185">Reference proteome</keyword>
<dbReference type="InterPro" id="IPR036812">
    <property type="entry name" value="NAD(P)_OxRdtase_dom_sf"/>
</dbReference>
<name>A0ABY4RFR9_9BACL</name>
<accession>A0ABY4RFR9</accession>
<dbReference type="EC" id="1.1.1.-" evidence="3"/>
<evidence type="ECO:0000259" key="2">
    <source>
        <dbReference type="Pfam" id="PF00248"/>
    </source>
</evidence>